<sequence>MYPAFRQYIGIDYSGAGDPQRSQSGIRVFLAERDTAPVAVSSPKVHGKHWSRQALAEWLREELRMGVPKLVGIDHAFSFPMQYFDQYHLKADWNEFLVDFRQHWPTDIQAVEALRRQAEQMRTGKATWRRLTEIRAGGAKSVFHFDVPGQVAKSTHAGLPWLLFLRNALGDRIHFWPFDGWEIPAGKSALAEIYPSLWNHTFPIENRTPDEHDAYVSAAWLCTSDQDGSLANYLRPDLTPEEYRYAQIEGWILGVR</sequence>
<dbReference type="Proteomes" id="UP001197378">
    <property type="component" value="Unassembled WGS sequence"/>
</dbReference>
<protein>
    <recommendedName>
        <fullName evidence="3">DUF429 domain-containing protein</fullName>
    </recommendedName>
</protein>
<evidence type="ECO:0008006" key="3">
    <source>
        <dbReference type="Google" id="ProtNLM"/>
    </source>
</evidence>
<gene>
    <name evidence="1" type="ORF">HFQ13_07515</name>
</gene>
<dbReference type="RefSeq" id="WP_215871135.1">
    <property type="nucleotide sequence ID" value="NZ_JAAXYO010000097.1"/>
</dbReference>
<proteinExistence type="predicted"/>
<organism evidence="1 2">
    <name type="scientific">Igneacidithiobacillus copahuensis</name>
    <dbReference type="NCBI Taxonomy" id="2724909"/>
    <lineage>
        <taxon>Bacteria</taxon>
        <taxon>Pseudomonadati</taxon>
        <taxon>Pseudomonadota</taxon>
        <taxon>Acidithiobacillia</taxon>
        <taxon>Acidithiobacillales</taxon>
        <taxon>Acidithiobacillaceae</taxon>
        <taxon>Igneacidithiobacillus</taxon>
    </lineage>
</organism>
<name>A0AAE2YPW4_9PROT</name>
<dbReference type="AlphaFoldDB" id="A0AAE2YPW4"/>
<accession>A0AAE2YPW4</accession>
<comment type="caution">
    <text evidence="1">The sequence shown here is derived from an EMBL/GenBank/DDBJ whole genome shotgun (WGS) entry which is preliminary data.</text>
</comment>
<evidence type="ECO:0000313" key="1">
    <source>
        <dbReference type="EMBL" id="MBU2788050.1"/>
    </source>
</evidence>
<reference evidence="1" key="1">
    <citation type="journal article" date="2021" name="ISME J.">
        <title>Genomic evolution of the class Acidithiobacillia: deep-branching Proteobacteria living in extreme acidic conditions.</title>
        <authorList>
            <person name="Moya-Beltran A."/>
            <person name="Beard S."/>
            <person name="Rojas-Villalobos C."/>
            <person name="Issotta F."/>
            <person name="Gallardo Y."/>
            <person name="Ulloa R."/>
            <person name="Giaveno A."/>
            <person name="Degli Esposti M."/>
            <person name="Johnson D.B."/>
            <person name="Quatrini R."/>
        </authorList>
    </citation>
    <scope>NUCLEOTIDE SEQUENCE</scope>
    <source>
        <strain evidence="1">VAN18-1</strain>
    </source>
</reference>
<keyword evidence="2" id="KW-1185">Reference proteome</keyword>
<dbReference type="EMBL" id="JAAXYO010000097">
    <property type="protein sequence ID" value="MBU2788050.1"/>
    <property type="molecule type" value="Genomic_DNA"/>
</dbReference>
<evidence type="ECO:0000313" key="2">
    <source>
        <dbReference type="Proteomes" id="UP001197378"/>
    </source>
</evidence>